<proteinExistence type="predicted"/>
<reference evidence="1" key="1">
    <citation type="submission" date="2022-08" db="EMBL/GenBank/DDBJ databases">
        <title>Genome Sequence of Pycnoporus sanguineus.</title>
        <authorList>
            <person name="Buettner E."/>
        </authorList>
    </citation>
    <scope>NUCLEOTIDE SEQUENCE</scope>
    <source>
        <strain evidence="1">CG-C14</strain>
    </source>
</reference>
<gene>
    <name evidence="1" type="ORF">NUW54_g5963</name>
</gene>
<protein>
    <submittedName>
        <fullName evidence="1">Uncharacterized protein</fullName>
    </submittedName>
</protein>
<keyword evidence="2" id="KW-1185">Reference proteome</keyword>
<evidence type="ECO:0000313" key="1">
    <source>
        <dbReference type="EMBL" id="KAJ3002227.1"/>
    </source>
</evidence>
<comment type="caution">
    <text evidence="1">The sequence shown here is derived from an EMBL/GenBank/DDBJ whole genome shotgun (WGS) entry which is preliminary data.</text>
</comment>
<dbReference type="EMBL" id="JANSHE010001533">
    <property type="protein sequence ID" value="KAJ3002227.1"/>
    <property type="molecule type" value="Genomic_DNA"/>
</dbReference>
<name>A0ACC1PTN9_9APHY</name>
<dbReference type="Proteomes" id="UP001144978">
    <property type="component" value="Unassembled WGS sequence"/>
</dbReference>
<sequence>MIQDTALTYKLEDAKRELEIAQRQGQYEKASRLRFATIPELERQLPSERAGERGESEDAEGPLSMLHDRVTSADIARVVAKATGIPVQSLLKGEREKLVHMEEVLKKRVVGQDHVVQQAPPKKSGPGIGTALLAGGAGLVGGALLMDAFEDHEEHEREEAYDAGYDQGYDQGFDQGDGDW</sequence>
<accession>A0ACC1PTN9</accession>
<organism evidence="1 2">
    <name type="scientific">Trametes sanguinea</name>
    <dbReference type="NCBI Taxonomy" id="158606"/>
    <lineage>
        <taxon>Eukaryota</taxon>
        <taxon>Fungi</taxon>
        <taxon>Dikarya</taxon>
        <taxon>Basidiomycota</taxon>
        <taxon>Agaricomycotina</taxon>
        <taxon>Agaricomycetes</taxon>
        <taxon>Polyporales</taxon>
        <taxon>Polyporaceae</taxon>
        <taxon>Trametes</taxon>
    </lineage>
</organism>
<evidence type="ECO:0000313" key="2">
    <source>
        <dbReference type="Proteomes" id="UP001144978"/>
    </source>
</evidence>